<dbReference type="SUPFAM" id="SSF51658">
    <property type="entry name" value="Xylose isomerase-like"/>
    <property type="match status" value="1"/>
</dbReference>
<evidence type="ECO:0000313" key="3">
    <source>
        <dbReference type="EMBL" id="TET63828.1"/>
    </source>
</evidence>
<name>A0A523W9Y0_UNCAE</name>
<evidence type="ECO:0000259" key="2">
    <source>
        <dbReference type="Pfam" id="PF01261"/>
    </source>
</evidence>
<dbReference type="EMBL" id="SOIZ01000083">
    <property type="protein sequence ID" value="TET63828.1"/>
    <property type="molecule type" value="Genomic_DNA"/>
</dbReference>
<evidence type="ECO:0000256" key="1">
    <source>
        <dbReference type="ARBA" id="ARBA00023235"/>
    </source>
</evidence>
<dbReference type="InterPro" id="IPR013022">
    <property type="entry name" value="Xyl_isomerase-like_TIM-brl"/>
</dbReference>
<dbReference type="PANTHER" id="PTHR43489:SF7">
    <property type="entry name" value="3-DEHYDRO-D-GULOSIDE 4-EPIMERASE-RELATED"/>
    <property type="match status" value="1"/>
</dbReference>
<dbReference type="InterPro" id="IPR036237">
    <property type="entry name" value="Xyl_isomerase-like_sf"/>
</dbReference>
<dbReference type="InterPro" id="IPR050417">
    <property type="entry name" value="Sugar_Epim/Isomerase"/>
</dbReference>
<comment type="caution">
    <text evidence="3">The sequence shown here is derived from an EMBL/GenBank/DDBJ whole genome shotgun (WGS) entry which is preliminary data.</text>
</comment>
<accession>A0A523W9Y0</accession>
<feature type="domain" description="Xylose isomerase-like TIM barrel" evidence="2">
    <location>
        <begin position="23"/>
        <end position="278"/>
    </location>
</feature>
<dbReference type="Gene3D" id="3.20.20.150">
    <property type="entry name" value="Divalent-metal-dependent TIM barrel enzymes"/>
    <property type="match status" value="1"/>
</dbReference>
<dbReference type="AlphaFoldDB" id="A0A523W9Y0"/>
<proteinExistence type="predicted"/>
<gene>
    <name evidence="3" type="ORF">E3J48_02000</name>
</gene>
<dbReference type="PANTHER" id="PTHR43489">
    <property type="entry name" value="ISOMERASE"/>
    <property type="match status" value="1"/>
</dbReference>
<evidence type="ECO:0000313" key="4">
    <source>
        <dbReference type="Proteomes" id="UP000319130"/>
    </source>
</evidence>
<dbReference type="GO" id="GO:0016853">
    <property type="term" value="F:isomerase activity"/>
    <property type="evidence" value="ECO:0007669"/>
    <property type="project" value="UniProtKB-KW"/>
</dbReference>
<dbReference type="Pfam" id="PF01261">
    <property type="entry name" value="AP_endonuc_2"/>
    <property type="match status" value="1"/>
</dbReference>
<dbReference type="Proteomes" id="UP000319130">
    <property type="component" value="Unassembled WGS sequence"/>
</dbReference>
<keyword evidence="1 3" id="KW-0413">Isomerase</keyword>
<reference evidence="3 4" key="1">
    <citation type="submission" date="2019-03" db="EMBL/GenBank/DDBJ databases">
        <title>Metabolic potential of uncultured bacteria and archaea associated with petroleum seepage in deep-sea sediments.</title>
        <authorList>
            <person name="Dong X."/>
            <person name="Hubert C."/>
        </authorList>
    </citation>
    <scope>NUCLEOTIDE SEQUENCE [LARGE SCALE GENOMIC DNA]</scope>
    <source>
        <strain evidence="3">E29_bin52</strain>
    </source>
</reference>
<organism evidence="3 4">
    <name type="scientific">Aerophobetes bacterium</name>
    <dbReference type="NCBI Taxonomy" id="2030807"/>
    <lineage>
        <taxon>Bacteria</taxon>
        <taxon>Candidatus Aerophobota</taxon>
    </lineage>
</organism>
<sequence length="281" mass="31560">MKFGANTFIWVSPFSSKDVDIIYKVRDLGFDVVEIALEDPSLVDLKGIKKALDSTGLESAICGAFGPTRDIISDDPSIRKNAREYITYCINACSELGSHIFAGPVYSAVGKTRLVPEEKKREEWNLCVETLCELSNLAQKREVVITVEPLNRFETDFINLAEDVVRLAEEVNSPSLRVMLDTFHMNIEEKSLGKAIREAGRYLHHFHACENDRGTPGSGHIPWQEVASAINDIGYNRYVVIESFTPGVKEIARAAAIWRKLEVDQDTLAREGLKFLRNLLQ</sequence>
<protein>
    <submittedName>
        <fullName evidence="3">Sugar phosphate isomerase/epimerase</fullName>
    </submittedName>
</protein>